<name>A9U782_PHYPA</name>
<evidence type="ECO:0000313" key="1">
    <source>
        <dbReference type="EMBL" id="EDQ48471.1"/>
    </source>
</evidence>
<dbReference type="PANTHER" id="PTHR14136">
    <property type="entry name" value="BTB_POZ DOMAIN-CONTAINING PROTEIN KCTD9"/>
    <property type="match status" value="1"/>
</dbReference>
<dbReference type="HOGENOM" id="CLU_1248156_0_0_1"/>
<dbReference type="Gene3D" id="3.90.210.10">
    <property type="entry name" value="Heat-Labile Enterotoxin, subunit A"/>
    <property type="match status" value="1"/>
</dbReference>
<organism>
    <name type="scientific">Physcomitrium patens</name>
    <name type="common">Spreading-leaved earth moss</name>
    <name type="synonym">Physcomitrella patens</name>
    <dbReference type="NCBI Taxonomy" id="3218"/>
    <lineage>
        <taxon>Eukaryota</taxon>
        <taxon>Viridiplantae</taxon>
        <taxon>Streptophyta</taxon>
        <taxon>Embryophyta</taxon>
        <taxon>Bryophyta</taxon>
        <taxon>Bryophytina</taxon>
        <taxon>Bryopsida</taxon>
        <taxon>Funariidae</taxon>
        <taxon>Funariales</taxon>
        <taxon>Funariaceae</taxon>
        <taxon>Physcomitrium</taxon>
    </lineage>
</organism>
<dbReference type="Gene3D" id="2.160.20.80">
    <property type="entry name" value="E3 ubiquitin-protein ligase SopA"/>
    <property type="match status" value="1"/>
</dbReference>
<sequence length="462" mass="49782">LAKASREFLGALIGYDQAKASAKNFSQGNYLLGGLQIIQAIGEVATLPLGFGVGLGKSSLGLRAGGMSESQLAAVRATYAEVKLEGSSAAVAGVEFATVNGNKVYPQTYGRLYHGTNNATLGLPSSMSTNEVAQQIYANGLPARGTNIDLIEHALNNAPDRAFRGTTAVPLSQEKNAGAAYWADDGGLVIEMKGVRGYDVNAALDGRVMQNGRYGGNPKFGEQEIAVPGAISPEMITRIGDHEIQPVGMTWREWYATAPKAPHPTLGELLDMRGLHLKNEQIGKAEFDAVLDGSTLRACTFSRTVFVHASAADCDFTGSRFIVAQMSPIYAPEAIFKDCVFESCFLMGIGPRNYSKGAFSDLKRCDFSGVHANKTSFNRCDFRGAKLSRARFTHCEFFEADLRGVDLKGVQFDGCEFGNAQIDDTPDARAVVLGGENLEFDSIQWAIPHPHSYDLRNKETPR</sequence>
<dbReference type="InterPro" id="IPR001646">
    <property type="entry name" value="5peptide_repeat"/>
</dbReference>
<feature type="non-terminal residue" evidence="1">
    <location>
        <position position="1"/>
    </location>
</feature>
<dbReference type="SUPFAM" id="SSF141571">
    <property type="entry name" value="Pentapeptide repeat-like"/>
    <property type="match status" value="1"/>
</dbReference>
<proteinExistence type="predicted"/>
<accession>A9U782</accession>
<protein>
    <submittedName>
        <fullName evidence="1">Predicted protein</fullName>
    </submittedName>
</protein>
<reference evidence="1" key="1">
    <citation type="journal article" date="2008" name="Science">
        <title>The Physcomitrella genome reveals evolutionary insights into the conquest of land by plants.</title>
        <authorList>
            <person name="Rensing S."/>
            <person name="Lang D."/>
            <person name="Zimmer A."/>
            <person name="Terry A."/>
            <person name="Salamov A."/>
            <person name="Shapiro H."/>
            <person name="Nishiyama T."/>
            <person name="Perroud P.-F."/>
            <person name="Lindquist E."/>
            <person name="Kamisugi Y."/>
            <person name="Tanahashi T."/>
            <person name="Sakakibara K."/>
            <person name="Fujita T."/>
            <person name="Oishi K."/>
            <person name="Shin-I T."/>
            <person name="Kuroki Y."/>
            <person name="Toyoda A."/>
            <person name="Suzuki Y."/>
            <person name="Hashimoto A."/>
            <person name="Yamaguchi K."/>
            <person name="Sugano A."/>
            <person name="Kohara Y."/>
            <person name="Fujiyama A."/>
            <person name="Anterola A."/>
            <person name="Aoki S."/>
            <person name="Ashton N."/>
            <person name="Barbazuk W.B."/>
            <person name="Barker E."/>
            <person name="Bennetzen J."/>
            <person name="Bezanilla M."/>
            <person name="Blankenship R."/>
            <person name="Cho S.H."/>
            <person name="Dutcher S."/>
            <person name="Estelle M."/>
            <person name="Fawcett J.A."/>
            <person name="Gundlach H."/>
            <person name="Hanada K."/>
            <person name="Heyl A."/>
            <person name="Hicks K.A."/>
            <person name="Hugh J."/>
            <person name="Lohr M."/>
            <person name="Mayer K."/>
            <person name="Melkozernov A."/>
            <person name="Murata T."/>
            <person name="Nelson D."/>
            <person name="Pils B."/>
            <person name="Prigge M."/>
            <person name="Reiss B."/>
            <person name="Renner T."/>
            <person name="Rombauts S."/>
            <person name="Rushton P."/>
            <person name="Sanderfoot A."/>
            <person name="Schween G."/>
            <person name="Shiu S.-H."/>
            <person name="Stueber K."/>
            <person name="Theodoulou F.L."/>
            <person name="Tu H."/>
            <person name="Van de Peer Y."/>
            <person name="Verrier P.J."/>
            <person name="Waters E."/>
            <person name="Wood A."/>
            <person name="Yang L."/>
            <person name="Cove D."/>
            <person name="Cuming A."/>
            <person name="Hasebe M."/>
            <person name="Lucas S."/>
            <person name="Mishler D.B."/>
            <person name="Reski R."/>
            <person name="Grigoriev I."/>
            <person name="Quatrano R.S."/>
            <person name="Boore J.L."/>
        </authorList>
    </citation>
    <scope>NUCLEOTIDE SEQUENCE [LARGE SCALE GENOMIC DNA]</scope>
</reference>
<gene>
    <name evidence="1" type="ORF">PHYPADRAFT_103765</name>
</gene>
<dbReference type="InterPro" id="IPR051082">
    <property type="entry name" value="Pentapeptide-BTB/POZ_domain"/>
</dbReference>
<dbReference type="AlphaFoldDB" id="A9U782"/>
<dbReference type="Pfam" id="PF00805">
    <property type="entry name" value="Pentapeptide"/>
    <property type="match status" value="2"/>
</dbReference>
<dbReference type="EMBL" id="DS546379">
    <property type="protein sequence ID" value="EDQ48471.1"/>
    <property type="molecule type" value="Genomic_DNA"/>
</dbReference>
<dbReference type="PANTHER" id="PTHR14136:SF17">
    <property type="entry name" value="BTB_POZ DOMAIN-CONTAINING PROTEIN KCTD9"/>
    <property type="match status" value="1"/>
</dbReference>